<dbReference type="InterPro" id="IPR038186">
    <property type="entry name" value="CHAD_dom_sf"/>
</dbReference>
<feature type="domain" description="CHAD" evidence="2">
    <location>
        <begin position="209"/>
        <end position="501"/>
    </location>
</feature>
<gene>
    <name evidence="3" type="ORF">SAMN05421684_3856</name>
</gene>
<evidence type="ECO:0000259" key="2">
    <source>
        <dbReference type="PROSITE" id="PS51708"/>
    </source>
</evidence>
<dbReference type="Pfam" id="PF05235">
    <property type="entry name" value="CHAD"/>
    <property type="match status" value="1"/>
</dbReference>
<dbReference type="SUPFAM" id="SSF55154">
    <property type="entry name" value="CYTH-like phosphatases"/>
    <property type="match status" value="1"/>
</dbReference>
<dbReference type="Gene3D" id="1.40.20.10">
    <property type="entry name" value="CHAD domain"/>
    <property type="match status" value="1"/>
</dbReference>
<dbReference type="SMART" id="SM01118">
    <property type="entry name" value="CYTH"/>
    <property type="match status" value="1"/>
</dbReference>
<dbReference type="SMART" id="SM00880">
    <property type="entry name" value="CHAD"/>
    <property type="match status" value="1"/>
</dbReference>
<dbReference type="CDD" id="cd07374">
    <property type="entry name" value="CYTH-like_Pase"/>
    <property type="match status" value="1"/>
</dbReference>
<dbReference type="RefSeq" id="WP_090794057.1">
    <property type="nucleotide sequence ID" value="NZ_BOND01000021.1"/>
</dbReference>
<proteinExistence type="predicted"/>
<evidence type="ECO:0000313" key="3">
    <source>
        <dbReference type="EMBL" id="SDZ25385.1"/>
    </source>
</evidence>
<dbReference type="PANTHER" id="PTHR39339:SF1">
    <property type="entry name" value="CHAD DOMAIN-CONTAINING PROTEIN"/>
    <property type="match status" value="1"/>
</dbReference>
<accession>A0A1H3RJ52</accession>
<dbReference type="InterPro" id="IPR023577">
    <property type="entry name" value="CYTH_domain"/>
</dbReference>
<protein>
    <submittedName>
        <fullName evidence="3">CHAD domain-containing protein</fullName>
    </submittedName>
</protein>
<dbReference type="PANTHER" id="PTHR39339">
    <property type="entry name" value="SLR1444 PROTEIN"/>
    <property type="match status" value="1"/>
</dbReference>
<organism evidence="3 4">
    <name type="scientific">Asanoa ishikariensis</name>
    <dbReference type="NCBI Taxonomy" id="137265"/>
    <lineage>
        <taxon>Bacteria</taxon>
        <taxon>Bacillati</taxon>
        <taxon>Actinomycetota</taxon>
        <taxon>Actinomycetes</taxon>
        <taxon>Micromonosporales</taxon>
        <taxon>Micromonosporaceae</taxon>
        <taxon>Asanoa</taxon>
    </lineage>
</organism>
<dbReference type="Pfam" id="PF01928">
    <property type="entry name" value="CYTH"/>
    <property type="match status" value="1"/>
</dbReference>
<dbReference type="EMBL" id="FNQB01000002">
    <property type="protein sequence ID" value="SDZ25385.1"/>
    <property type="molecule type" value="Genomic_DNA"/>
</dbReference>
<dbReference type="AlphaFoldDB" id="A0A1H3RJ52"/>
<keyword evidence="4" id="KW-1185">Reference proteome</keyword>
<evidence type="ECO:0000259" key="1">
    <source>
        <dbReference type="PROSITE" id="PS51707"/>
    </source>
</evidence>
<dbReference type="Gene3D" id="2.40.320.10">
    <property type="entry name" value="Hypothetical Protein Pfu-838710-001"/>
    <property type="match status" value="1"/>
</dbReference>
<dbReference type="PROSITE" id="PS51707">
    <property type="entry name" value="CYTH"/>
    <property type="match status" value="1"/>
</dbReference>
<feature type="domain" description="CYTH" evidence="1">
    <location>
        <begin position="1"/>
        <end position="193"/>
    </location>
</feature>
<evidence type="ECO:0000313" key="4">
    <source>
        <dbReference type="Proteomes" id="UP000199632"/>
    </source>
</evidence>
<sequence length="509" mass="54411">MIEEERKFGADDAFHLPDLTDRLPTGGTVVAAPPATLTATYYDTPDLRLARAGVSLRHRKGDSAPWTVKLPAAVPGLRHEVSRKGRAGNPPADLLALVTAWSRGEALAPAAKIQTVRHAYDLTDAEGTVLAEVADDAVTVFDGKAVRMAFREIEVERKAGDRALLAAVAAVLVEAGATEGEFTPKHVRALGAAAASPPDLTPPGDLPEQPSAADVVVAAVRSGVGRILAHDPLVRLGQPLEDGDTAVHQMRVGCRRLRSDLRTFAALLDREWVGRIRDELRWIAGVLGEARDAEVLRERLQHTANADPLCPVDPAAVARLDEALDARQQQALANVDKALRGPRYHALLDLLVDAAREPRVAPTAAQPALRLLPRMVAKPWRRLAYGAKGVDGAADLDPLAADERWHAVRINGKRARYAVDAVASVIGGPAAKLAKALGKVQNLLGEHQDAAVAADTWVSLAAESPGDTELAVVAGRLYERERASIRAVRAAFPEAWAVAAEPTRTRWLP</sequence>
<dbReference type="PROSITE" id="PS51708">
    <property type="entry name" value="CHAD"/>
    <property type="match status" value="1"/>
</dbReference>
<dbReference type="InterPro" id="IPR007899">
    <property type="entry name" value="CHAD_dom"/>
</dbReference>
<dbReference type="Proteomes" id="UP000199632">
    <property type="component" value="Unassembled WGS sequence"/>
</dbReference>
<dbReference type="OrthoDB" id="9777271at2"/>
<reference evidence="4" key="1">
    <citation type="submission" date="2016-10" db="EMBL/GenBank/DDBJ databases">
        <authorList>
            <person name="Varghese N."/>
            <person name="Submissions S."/>
        </authorList>
    </citation>
    <scope>NUCLEOTIDE SEQUENCE [LARGE SCALE GENOMIC DNA]</scope>
    <source>
        <strain evidence="4">DSM 44718</strain>
    </source>
</reference>
<name>A0A1H3RJ52_9ACTN</name>
<dbReference type="STRING" id="137265.SAMN05421684_3856"/>
<dbReference type="InterPro" id="IPR033469">
    <property type="entry name" value="CYTH-like_dom_sf"/>
</dbReference>